<accession>A0A0F9ITB0</accession>
<sequence length="88" mass="9727">MGRLAVCVVTLGEGASAPILPYRGVEMNLAQELTEHVSKAAAILARLEEEVPRYEERILAIEPKLKELGSIEARISSGREELERVVRD</sequence>
<protein>
    <submittedName>
        <fullName evidence="2">Uncharacterized protein</fullName>
    </submittedName>
</protein>
<keyword evidence="1" id="KW-0175">Coiled coil</keyword>
<evidence type="ECO:0000256" key="1">
    <source>
        <dbReference type="SAM" id="Coils"/>
    </source>
</evidence>
<gene>
    <name evidence="2" type="ORF">LCGC14_1838470</name>
</gene>
<organism evidence="2">
    <name type="scientific">marine sediment metagenome</name>
    <dbReference type="NCBI Taxonomy" id="412755"/>
    <lineage>
        <taxon>unclassified sequences</taxon>
        <taxon>metagenomes</taxon>
        <taxon>ecological metagenomes</taxon>
    </lineage>
</organism>
<dbReference type="EMBL" id="LAZR01018268">
    <property type="protein sequence ID" value="KKL97035.1"/>
    <property type="molecule type" value="Genomic_DNA"/>
</dbReference>
<comment type="caution">
    <text evidence="2">The sequence shown here is derived from an EMBL/GenBank/DDBJ whole genome shotgun (WGS) entry which is preliminary data.</text>
</comment>
<feature type="non-terminal residue" evidence="2">
    <location>
        <position position="88"/>
    </location>
</feature>
<name>A0A0F9ITB0_9ZZZZ</name>
<dbReference type="AlphaFoldDB" id="A0A0F9ITB0"/>
<reference evidence="2" key="1">
    <citation type="journal article" date="2015" name="Nature">
        <title>Complex archaea that bridge the gap between prokaryotes and eukaryotes.</title>
        <authorList>
            <person name="Spang A."/>
            <person name="Saw J.H."/>
            <person name="Jorgensen S.L."/>
            <person name="Zaremba-Niedzwiedzka K."/>
            <person name="Martijn J."/>
            <person name="Lind A.E."/>
            <person name="van Eijk R."/>
            <person name="Schleper C."/>
            <person name="Guy L."/>
            <person name="Ettema T.J."/>
        </authorList>
    </citation>
    <scope>NUCLEOTIDE SEQUENCE</scope>
</reference>
<evidence type="ECO:0000313" key="2">
    <source>
        <dbReference type="EMBL" id="KKL97035.1"/>
    </source>
</evidence>
<feature type="coiled-coil region" evidence="1">
    <location>
        <begin position="30"/>
        <end position="57"/>
    </location>
</feature>
<proteinExistence type="predicted"/>